<feature type="chain" id="PRO_5009115896" evidence="2">
    <location>
        <begin position="22"/>
        <end position="115"/>
    </location>
</feature>
<name>A0A1E1WX91_9ACAR</name>
<feature type="compositionally biased region" description="Basic residues" evidence="1">
    <location>
        <begin position="85"/>
        <end position="102"/>
    </location>
</feature>
<evidence type="ECO:0000256" key="2">
    <source>
        <dbReference type="SAM" id="SignalP"/>
    </source>
</evidence>
<accession>A0A1E1WX91</accession>
<keyword evidence="2" id="KW-0732">Signal</keyword>
<evidence type="ECO:0000313" key="3">
    <source>
        <dbReference type="EMBL" id="JAT91386.1"/>
    </source>
</evidence>
<feature type="signal peptide" evidence="2">
    <location>
        <begin position="1"/>
        <end position="21"/>
    </location>
</feature>
<dbReference type="AlphaFoldDB" id="A0A1E1WX91"/>
<reference evidence="3" key="1">
    <citation type="journal article" date="2017" name="Front. Cell. Infect. Microbiol.">
        <title>The Distinct Transcriptional Response of the Midgut of Amblyomma sculptum and Amblyomma aureolatum Ticks to Rickettsia rickettsii Correlates to Their Differences in Susceptibility to Infection.</title>
        <authorList>
            <person name="Martins L.A."/>
            <person name="Galletti M.F.B.M."/>
            <person name="Ribeiro J.M."/>
            <person name="Fujita A."/>
            <person name="Costa F.B."/>
            <person name="Labruna M.B."/>
            <person name="Daffre S."/>
            <person name="Fogaca A.C."/>
        </authorList>
    </citation>
    <scope>NUCLEOTIDE SEQUENCE</scope>
</reference>
<dbReference type="EMBL" id="GFAC01007802">
    <property type="protein sequence ID" value="JAT91386.1"/>
    <property type="molecule type" value="mRNA"/>
</dbReference>
<evidence type="ECO:0000256" key="1">
    <source>
        <dbReference type="SAM" id="MobiDB-lite"/>
    </source>
</evidence>
<proteinExistence type="evidence at transcript level"/>
<feature type="compositionally biased region" description="Basic and acidic residues" evidence="1">
    <location>
        <begin position="63"/>
        <end position="84"/>
    </location>
</feature>
<organism evidence="3">
    <name type="scientific">Amblyomma aureolatum</name>
    <dbReference type="NCBI Taxonomy" id="187763"/>
    <lineage>
        <taxon>Eukaryota</taxon>
        <taxon>Metazoa</taxon>
        <taxon>Ecdysozoa</taxon>
        <taxon>Arthropoda</taxon>
        <taxon>Chelicerata</taxon>
        <taxon>Arachnida</taxon>
        <taxon>Acari</taxon>
        <taxon>Parasitiformes</taxon>
        <taxon>Ixodida</taxon>
        <taxon>Ixodoidea</taxon>
        <taxon>Ixodidae</taxon>
        <taxon>Amblyomminae</taxon>
        <taxon>Amblyomma</taxon>
    </lineage>
</organism>
<protein>
    <submittedName>
        <fullName evidence="3">Putative secreted protein</fullName>
    </submittedName>
</protein>
<sequence length="115" mass="12696">MRALVACLALFLAVAVLHCEGRKKRNAEGRNGDCDYEGYHIKNGGSKNLTDPCEQVKCKNGNKEVTKCPEKPTTLEERKGDGKQGRKGKKGSSDNRRKKAGNKGRNPFPECCDEE</sequence>
<feature type="region of interest" description="Disordered" evidence="1">
    <location>
        <begin position="63"/>
        <end position="115"/>
    </location>
</feature>